<dbReference type="SUPFAM" id="SSF56112">
    <property type="entry name" value="Protein kinase-like (PK-like)"/>
    <property type="match status" value="1"/>
</dbReference>
<feature type="compositionally biased region" description="Low complexity" evidence="1">
    <location>
        <begin position="845"/>
        <end position="857"/>
    </location>
</feature>
<gene>
    <name evidence="3" type="ORF">PNOK_0795900</name>
</gene>
<dbReference type="AlphaFoldDB" id="A0A286U9V3"/>
<accession>A0A286U9V3</accession>
<evidence type="ECO:0000313" key="3">
    <source>
        <dbReference type="EMBL" id="PAV16339.1"/>
    </source>
</evidence>
<reference evidence="3 4" key="1">
    <citation type="journal article" date="2017" name="Mol. Ecol.">
        <title>Comparative and population genomic landscape of Phellinus noxius: A hypervariable fungus causing root rot in trees.</title>
        <authorList>
            <person name="Chung C.L."/>
            <person name="Lee T.J."/>
            <person name="Akiba M."/>
            <person name="Lee H.H."/>
            <person name="Kuo T.H."/>
            <person name="Liu D."/>
            <person name="Ke H.M."/>
            <person name="Yokoi T."/>
            <person name="Roa M.B."/>
            <person name="Lu M.J."/>
            <person name="Chang Y.Y."/>
            <person name="Ann P.J."/>
            <person name="Tsai J.N."/>
            <person name="Chen C.Y."/>
            <person name="Tzean S.S."/>
            <person name="Ota Y."/>
            <person name="Hattori T."/>
            <person name="Sahashi N."/>
            <person name="Liou R.F."/>
            <person name="Kikuchi T."/>
            <person name="Tsai I.J."/>
        </authorList>
    </citation>
    <scope>NUCLEOTIDE SEQUENCE [LARGE SCALE GENOMIC DNA]</scope>
    <source>
        <strain evidence="3 4">FFPRI411160</strain>
    </source>
</reference>
<evidence type="ECO:0000256" key="1">
    <source>
        <dbReference type="SAM" id="MobiDB-lite"/>
    </source>
</evidence>
<comment type="caution">
    <text evidence="3">The sequence shown here is derived from an EMBL/GenBank/DDBJ whole genome shotgun (WGS) entry which is preliminary data.</text>
</comment>
<feature type="compositionally biased region" description="Polar residues" evidence="1">
    <location>
        <begin position="74"/>
        <end position="86"/>
    </location>
</feature>
<dbReference type="Proteomes" id="UP000217199">
    <property type="component" value="Unassembled WGS sequence"/>
</dbReference>
<dbReference type="PANTHER" id="PTHR38248:SF2">
    <property type="entry name" value="FUNK1 11"/>
    <property type="match status" value="1"/>
</dbReference>
<protein>
    <recommendedName>
        <fullName evidence="2">Fungal-type protein kinase domain-containing protein</fullName>
    </recommendedName>
</protein>
<dbReference type="Gene3D" id="1.10.510.10">
    <property type="entry name" value="Transferase(Phosphotransferase) domain 1"/>
    <property type="match status" value="1"/>
</dbReference>
<dbReference type="InterPro" id="IPR011009">
    <property type="entry name" value="Kinase-like_dom_sf"/>
</dbReference>
<feature type="compositionally biased region" description="Polar residues" evidence="1">
    <location>
        <begin position="490"/>
        <end position="501"/>
    </location>
</feature>
<feature type="compositionally biased region" description="Basic and acidic residues" evidence="1">
    <location>
        <begin position="1"/>
        <end position="31"/>
    </location>
</feature>
<dbReference type="InParanoid" id="A0A286U9V3"/>
<dbReference type="PANTHER" id="PTHR38248">
    <property type="entry name" value="FUNK1 6"/>
    <property type="match status" value="1"/>
</dbReference>
<feature type="region of interest" description="Disordered" evidence="1">
    <location>
        <begin position="66"/>
        <end position="89"/>
    </location>
</feature>
<feature type="domain" description="Fungal-type protein kinase" evidence="2">
    <location>
        <begin position="262"/>
        <end position="698"/>
    </location>
</feature>
<proteinExistence type="predicted"/>
<sequence>MGCENSIKKKSLDGPQDDQKNSSHSSLRFEHSSFMCSQGDNGDLEPVHDLSSSQIYPHNEKSTYLGCDNIPPSAGQSSPQNHNTPDSPICTPRKALMTPTTYASIKQASGSNLPLQSNYVNNQRGAIIKDLGNGVSRGSLEYFKEILPPIRPEFDINKISSHLIKNGDLVQEEGIYVWKEFRMATAATMMENQFFNEPLVNVFNIIRDAALETSGIRVAPTVDMVTDEDNGSWSVNGSSATLYGYLKLKEGEERVKRRGKGEAEGEEKDLWYNIAVSLSLKTVDDSENIRNAVRNMRRVLAVDPTRRFTYGIDIEGTELGLWIATRAMVIACDTFDFRTRFKDLIWIFLSLSFASKEDLGWDMSIKSTFDAINNERLYDIKVGGEYYHTSEFDMISGEKADDLVTSATRIWKAKRDTGGADVVIKDFWPDDERETEDNIRRMILKDIKDPKKRKFFEEHTLNPISAGRVKCGGKDDHTKDTILRGHSPDTAESYTIPNQTSRKSKGIKSARVTPGLAAETEDDSQPLSRELVRNQRTKYYHRHHYRIAYKEAAIPYYKLRNTDDMMTVIIDAVRTLLYLHEAGWVHRDISVGNLYLYTDPVSGEKRGLISDFEYAKRVGGGGKPDVRTGTPDFMATEVACRAYHFLKTCRSKSLLREREKKGYYIEQSGKLQNSAELGIHHNYIHDLESLWWILVWTVFVYEKMSDPTYKTSAKWVEAQRNSYNILFPGNLCIYGRFSFLKDVNVFEVRIKNISPFLEGYVHIVRYFRDLLLIEYDLMEKDVPAPIYFSGSDAIHKDFLEKLSKREIEKGIVVSIWGRALLKGSVETQDDLQQPSSKKSKMISEDTTSTGSTDSSAL</sequence>
<organism evidence="3 4">
    <name type="scientific">Pyrrhoderma noxium</name>
    <dbReference type="NCBI Taxonomy" id="2282107"/>
    <lineage>
        <taxon>Eukaryota</taxon>
        <taxon>Fungi</taxon>
        <taxon>Dikarya</taxon>
        <taxon>Basidiomycota</taxon>
        <taxon>Agaricomycotina</taxon>
        <taxon>Agaricomycetes</taxon>
        <taxon>Hymenochaetales</taxon>
        <taxon>Hymenochaetaceae</taxon>
        <taxon>Pyrrhoderma</taxon>
    </lineage>
</organism>
<feature type="region of interest" description="Disordered" evidence="1">
    <location>
        <begin position="827"/>
        <end position="857"/>
    </location>
</feature>
<dbReference type="InterPro" id="IPR040976">
    <property type="entry name" value="Pkinase_fungal"/>
</dbReference>
<keyword evidence="4" id="KW-1185">Reference proteome</keyword>
<dbReference type="Pfam" id="PF17667">
    <property type="entry name" value="Pkinase_fungal"/>
    <property type="match status" value="1"/>
</dbReference>
<feature type="region of interest" description="Disordered" evidence="1">
    <location>
        <begin position="1"/>
        <end position="49"/>
    </location>
</feature>
<dbReference type="OrthoDB" id="5584477at2759"/>
<feature type="region of interest" description="Disordered" evidence="1">
    <location>
        <begin position="481"/>
        <end position="526"/>
    </location>
</feature>
<name>A0A286U9V3_9AGAM</name>
<evidence type="ECO:0000313" key="4">
    <source>
        <dbReference type="Proteomes" id="UP000217199"/>
    </source>
</evidence>
<dbReference type="EMBL" id="NBII01000008">
    <property type="protein sequence ID" value="PAV16339.1"/>
    <property type="molecule type" value="Genomic_DNA"/>
</dbReference>
<evidence type="ECO:0000259" key="2">
    <source>
        <dbReference type="Pfam" id="PF17667"/>
    </source>
</evidence>
<dbReference type="STRING" id="2282107.A0A286U9V3"/>